<evidence type="ECO:0000256" key="7">
    <source>
        <dbReference type="ARBA" id="ARBA00023239"/>
    </source>
</evidence>
<evidence type="ECO:0000259" key="12">
    <source>
        <dbReference type="Pfam" id="PF00117"/>
    </source>
</evidence>
<dbReference type="EC" id="4.3.2.10" evidence="10"/>
<dbReference type="GO" id="GO:0016829">
    <property type="term" value="F:lyase activity"/>
    <property type="evidence" value="ECO:0007669"/>
    <property type="project" value="UniProtKB-KW"/>
</dbReference>
<proteinExistence type="inferred from homology"/>
<evidence type="ECO:0000256" key="3">
    <source>
        <dbReference type="ARBA" id="ARBA00022605"/>
    </source>
</evidence>
<dbReference type="AlphaFoldDB" id="A0A2W7QJM9"/>
<dbReference type="HAMAP" id="MF_00278">
    <property type="entry name" value="HisH"/>
    <property type="match status" value="1"/>
</dbReference>
<evidence type="ECO:0000256" key="11">
    <source>
        <dbReference type="PIRSR" id="PIRSR000495-1"/>
    </source>
</evidence>
<dbReference type="GO" id="GO:0000107">
    <property type="term" value="F:imidazoleglycerol-phosphate synthase activity"/>
    <property type="evidence" value="ECO:0007669"/>
    <property type="project" value="UniProtKB-UniRule"/>
</dbReference>
<comment type="subunit">
    <text evidence="2 10">Heterodimer of HisH and HisF.</text>
</comment>
<accession>A0A2W7QJM9</accession>
<organism evidence="13 14">
    <name type="scientific">Algoriphagus chordae</name>
    <dbReference type="NCBI Taxonomy" id="237019"/>
    <lineage>
        <taxon>Bacteria</taxon>
        <taxon>Pseudomonadati</taxon>
        <taxon>Bacteroidota</taxon>
        <taxon>Cytophagia</taxon>
        <taxon>Cytophagales</taxon>
        <taxon>Cyclobacteriaceae</taxon>
        <taxon>Algoriphagus</taxon>
    </lineage>
</organism>
<dbReference type="GO" id="GO:0005737">
    <property type="term" value="C:cytoplasm"/>
    <property type="evidence" value="ECO:0007669"/>
    <property type="project" value="UniProtKB-SubCell"/>
</dbReference>
<reference evidence="13 14" key="1">
    <citation type="submission" date="2018-06" db="EMBL/GenBank/DDBJ databases">
        <title>Genomic Encyclopedia of Archaeal and Bacterial Type Strains, Phase II (KMG-II): from individual species to whole genera.</title>
        <authorList>
            <person name="Goeker M."/>
        </authorList>
    </citation>
    <scope>NUCLEOTIDE SEQUENCE [LARGE SCALE GENOMIC DNA]</scope>
    <source>
        <strain evidence="13 14">DSM 19830</strain>
    </source>
</reference>
<keyword evidence="14" id="KW-1185">Reference proteome</keyword>
<evidence type="ECO:0000256" key="2">
    <source>
        <dbReference type="ARBA" id="ARBA00011152"/>
    </source>
</evidence>
<feature type="domain" description="Glutamine amidotransferase" evidence="12">
    <location>
        <begin position="31"/>
        <end position="221"/>
    </location>
</feature>
<keyword evidence="10" id="KW-0963">Cytoplasm</keyword>
<keyword evidence="4 10" id="KW-0378">Hydrolase</keyword>
<dbReference type="UniPathway" id="UPA00031">
    <property type="reaction ID" value="UER00010"/>
</dbReference>
<comment type="function">
    <text evidence="10">IGPS catalyzes the conversion of PRFAR and glutamine to IGP, AICAR and glutamate. The HisH subunit catalyzes the hydrolysis of glutamine to glutamate and ammonia as part of the synthesis of IGP and AICAR. The resulting ammonia molecule is channeled to the active site of HisF.</text>
</comment>
<keyword evidence="6 10" id="KW-0368">Histidine biosynthesis</keyword>
<name>A0A2W7QJM9_9BACT</name>
<keyword evidence="13" id="KW-0808">Transferase</keyword>
<dbReference type="Pfam" id="PF00117">
    <property type="entry name" value="GATase"/>
    <property type="match status" value="1"/>
</dbReference>
<dbReference type="GO" id="GO:0004359">
    <property type="term" value="F:glutaminase activity"/>
    <property type="evidence" value="ECO:0007669"/>
    <property type="project" value="UniProtKB-EC"/>
</dbReference>
<dbReference type="Gene3D" id="3.40.50.880">
    <property type="match status" value="1"/>
</dbReference>
<dbReference type="Proteomes" id="UP000248882">
    <property type="component" value="Unassembled WGS sequence"/>
</dbReference>
<evidence type="ECO:0000313" key="14">
    <source>
        <dbReference type="Proteomes" id="UP000248882"/>
    </source>
</evidence>
<evidence type="ECO:0000256" key="10">
    <source>
        <dbReference type="HAMAP-Rule" id="MF_00278"/>
    </source>
</evidence>
<dbReference type="EC" id="3.5.1.2" evidence="10"/>
<comment type="caution">
    <text evidence="13">The sequence shown here is derived from an EMBL/GenBank/DDBJ whole genome shotgun (WGS) entry which is preliminary data.</text>
</comment>
<comment type="pathway">
    <text evidence="1 10">Amino-acid biosynthesis; L-histidine biosynthesis; L-histidine from 5-phospho-alpha-D-ribose 1-diphosphate: step 5/9.</text>
</comment>
<evidence type="ECO:0000256" key="6">
    <source>
        <dbReference type="ARBA" id="ARBA00023102"/>
    </source>
</evidence>
<comment type="subcellular location">
    <subcellularLocation>
        <location evidence="10">Cytoplasm</location>
    </subcellularLocation>
</comment>
<protein>
    <recommendedName>
        <fullName evidence="10">Imidazole glycerol phosphate synthase subunit HisH</fullName>
        <ecNumber evidence="10">4.3.2.10</ecNumber>
    </recommendedName>
    <alternativeName>
        <fullName evidence="10">IGP synthase glutaminase subunit</fullName>
        <ecNumber evidence="10">3.5.1.2</ecNumber>
    </alternativeName>
    <alternativeName>
        <fullName evidence="10">IGP synthase subunit HisH</fullName>
    </alternativeName>
    <alternativeName>
        <fullName evidence="10">ImGP synthase subunit HisH</fullName>
        <shortName evidence="10">IGPS subunit HisH</shortName>
    </alternativeName>
</protein>
<evidence type="ECO:0000256" key="8">
    <source>
        <dbReference type="ARBA" id="ARBA00047838"/>
    </source>
</evidence>
<evidence type="ECO:0000256" key="5">
    <source>
        <dbReference type="ARBA" id="ARBA00022962"/>
    </source>
</evidence>
<dbReference type="InterPro" id="IPR017926">
    <property type="entry name" value="GATASE"/>
</dbReference>
<sequence length="223" mass="25269">MTEDGRPKTEERHFGLPSSVSRLLNMKIAVIKYNSGNVQSVLYALERLGVNAELTDDPEVIRAADKVIFPGQGEASTAMRYLKERKLDQLISDIKQPFLGVCLGLQLLCEHSEENDTECLGIFPVKVNRFVPENSQEFKVPHVGWNELENLANNPLLKDLPAEPFVYYVHSFYAELSDYTIAQTHYIHDFSGILHRDNYYAIQAHPEKSGLVGEKLLSNFLCI</sequence>
<dbReference type="CDD" id="cd01748">
    <property type="entry name" value="GATase1_IGP_Synthase"/>
    <property type="match status" value="1"/>
</dbReference>
<dbReference type="EMBL" id="QKZT01000018">
    <property type="protein sequence ID" value="PZX48674.1"/>
    <property type="molecule type" value="Genomic_DNA"/>
</dbReference>
<feature type="active site" evidence="10 11">
    <location>
        <position position="207"/>
    </location>
</feature>
<evidence type="ECO:0000313" key="13">
    <source>
        <dbReference type="EMBL" id="PZX48674.1"/>
    </source>
</evidence>
<keyword evidence="7 10" id="KW-0456">Lyase</keyword>
<dbReference type="PANTHER" id="PTHR42701">
    <property type="entry name" value="IMIDAZOLE GLYCEROL PHOSPHATE SYNTHASE SUBUNIT HISH"/>
    <property type="match status" value="1"/>
</dbReference>
<evidence type="ECO:0000256" key="4">
    <source>
        <dbReference type="ARBA" id="ARBA00022801"/>
    </source>
</evidence>
<dbReference type="PANTHER" id="PTHR42701:SF1">
    <property type="entry name" value="IMIDAZOLE GLYCEROL PHOSPHATE SYNTHASE SUBUNIT HISH"/>
    <property type="match status" value="1"/>
</dbReference>
<comment type="catalytic activity">
    <reaction evidence="8 10">
        <text>5-[(5-phospho-1-deoxy-D-ribulos-1-ylimino)methylamino]-1-(5-phospho-beta-D-ribosyl)imidazole-4-carboxamide + L-glutamine = D-erythro-1-(imidazol-4-yl)glycerol 3-phosphate + 5-amino-1-(5-phospho-beta-D-ribosyl)imidazole-4-carboxamide + L-glutamate + H(+)</text>
        <dbReference type="Rhea" id="RHEA:24793"/>
        <dbReference type="ChEBI" id="CHEBI:15378"/>
        <dbReference type="ChEBI" id="CHEBI:29985"/>
        <dbReference type="ChEBI" id="CHEBI:58278"/>
        <dbReference type="ChEBI" id="CHEBI:58359"/>
        <dbReference type="ChEBI" id="CHEBI:58475"/>
        <dbReference type="ChEBI" id="CHEBI:58525"/>
        <dbReference type="EC" id="4.3.2.10"/>
    </reaction>
</comment>
<keyword evidence="3 10" id="KW-0028">Amino-acid biosynthesis</keyword>
<dbReference type="PROSITE" id="PS51273">
    <property type="entry name" value="GATASE_TYPE_1"/>
    <property type="match status" value="1"/>
</dbReference>
<evidence type="ECO:0000256" key="1">
    <source>
        <dbReference type="ARBA" id="ARBA00005091"/>
    </source>
</evidence>
<dbReference type="SUPFAM" id="SSF52317">
    <property type="entry name" value="Class I glutamine amidotransferase-like"/>
    <property type="match status" value="1"/>
</dbReference>
<comment type="catalytic activity">
    <reaction evidence="9 10">
        <text>L-glutamine + H2O = L-glutamate + NH4(+)</text>
        <dbReference type="Rhea" id="RHEA:15889"/>
        <dbReference type="ChEBI" id="CHEBI:15377"/>
        <dbReference type="ChEBI" id="CHEBI:28938"/>
        <dbReference type="ChEBI" id="CHEBI:29985"/>
        <dbReference type="ChEBI" id="CHEBI:58359"/>
        <dbReference type="EC" id="3.5.1.2"/>
    </reaction>
</comment>
<keyword evidence="5 10" id="KW-0315">Glutamine amidotransferase</keyword>
<dbReference type="InterPro" id="IPR010139">
    <property type="entry name" value="Imidazole-glycPsynth_HisH"/>
</dbReference>
<feature type="active site" description="Nucleophile" evidence="10 11">
    <location>
        <position position="102"/>
    </location>
</feature>
<dbReference type="GO" id="GO:0000105">
    <property type="term" value="P:L-histidine biosynthetic process"/>
    <property type="evidence" value="ECO:0007669"/>
    <property type="project" value="UniProtKB-UniRule"/>
</dbReference>
<dbReference type="InterPro" id="IPR029062">
    <property type="entry name" value="Class_I_gatase-like"/>
</dbReference>
<dbReference type="NCBIfam" id="TIGR01855">
    <property type="entry name" value="IMP_synth_hisH"/>
    <property type="match status" value="1"/>
</dbReference>
<evidence type="ECO:0000256" key="9">
    <source>
        <dbReference type="ARBA" id="ARBA00049534"/>
    </source>
</evidence>
<gene>
    <name evidence="10" type="primary">hisH</name>
    <name evidence="13" type="ORF">LV85_03488</name>
</gene>
<feature type="active site" evidence="10 11">
    <location>
        <position position="205"/>
    </location>
</feature>
<dbReference type="PIRSF" id="PIRSF000495">
    <property type="entry name" value="Amidotransf_hisH"/>
    <property type="match status" value="1"/>
</dbReference>